<feature type="signal peptide" evidence="1">
    <location>
        <begin position="1"/>
        <end position="26"/>
    </location>
</feature>
<name>A0A183CZZ5_9BILA</name>
<sequence>LRLRMGTLQLLSFSLCVYLSVHLREGILVVCRVAEASCLLNGYFQYTHFLLLPQRVVVRLHPIPTTEYCCNITALYSQNCNVMIA</sequence>
<reference evidence="2" key="1">
    <citation type="submission" date="2016-06" db="UniProtKB">
        <authorList>
            <consortium name="WormBaseParasite"/>
        </authorList>
    </citation>
    <scope>IDENTIFICATION</scope>
</reference>
<accession>A0A183CZZ5</accession>
<dbReference type="AlphaFoldDB" id="A0A183CZZ5"/>
<proteinExistence type="predicted"/>
<feature type="chain" id="PRO_5008148056" evidence="1">
    <location>
        <begin position="27"/>
        <end position="85"/>
    </location>
</feature>
<organism evidence="2">
    <name type="scientific">Gongylonema pulchrum</name>
    <dbReference type="NCBI Taxonomy" id="637853"/>
    <lineage>
        <taxon>Eukaryota</taxon>
        <taxon>Metazoa</taxon>
        <taxon>Ecdysozoa</taxon>
        <taxon>Nematoda</taxon>
        <taxon>Chromadorea</taxon>
        <taxon>Rhabditida</taxon>
        <taxon>Spirurina</taxon>
        <taxon>Spiruromorpha</taxon>
        <taxon>Spiruroidea</taxon>
        <taxon>Gongylonematidae</taxon>
        <taxon>Gongylonema</taxon>
    </lineage>
</organism>
<dbReference type="WBParaSite" id="GPUH_0000204101-mRNA-1">
    <property type="protein sequence ID" value="GPUH_0000204101-mRNA-1"/>
    <property type="gene ID" value="GPUH_0000204101"/>
</dbReference>
<evidence type="ECO:0000256" key="1">
    <source>
        <dbReference type="SAM" id="SignalP"/>
    </source>
</evidence>
<evidence type="ECO:0000313" key="2">
    <source>
        <dbReference type="WBParaSite" id="GPUH_0000204101-mRNA-1"/>
    </source>
</evidence>
<protein>
    <submittedName>
        <fullName evidence="2">Secreted protein</fullName>
    </submittedName>
</protein>
<keyword evidence="1" id="KW-0732">Signal</keyword>